<evidence type="ECO:0000259" key="3">
    <source>
        <dbReference type="Pfam" id="PF00561"/>
    </source>
</evidence>
<dbReference type="Gene3D" id="3.40.50.1820">
    <property type="entry name" value="alpha/beta hydrolase"/>
    <property type="match status" value="1"/>
</dbReference>
<evidence type="ECO:0000256" key="1">
    <source>
        <dbReference type="ARBA" id="ARBA00022801"/>
    </source>
</evidence>
<name>A0A409WT97_9AGAR</name>
<dbReference type="PANTHER" id="PTHR43329">
    <property type="entry name" value="EPOXIDE HYDROLASE"/>
    <property type="match status" value="1"/>
</dbReference>
<dbReference type="EMBL" id="NHYE01004838">
    <property type="protein sequence ID" value="PPQ81699.1"/>
    <property type="molecule type" value="Genomic_DNA"/>
</dbReference>
<dbReference type="InterPro" id="IPR000639">
    <property type="entry name" value="Epox_hydrolase-like"/>
</dbReference>
<gene>
    <name evidence="4" type="ORF">CVT26_007772</name>
</gene>
<dbReference type="STRING" id="231916.A0A409WT97"/>
<proteinExistence type="inferred from homology"/>
<organism evidence="4 5">
    <name type="scientific">Gymnopilus dilepis</name>
    <dbReference type="NCBI Taxonomy" id="231916"/>
    <lineage>
        <taxon>Eukaryota</taxon>
        <taxon>Fungi</taxon>
        <taxon>Dikarya</taxon>
        <taxon>Basidiomycota</taxon>
        <taxon>Agaricomycotina</taxon>
        <taxon>Agaricomycetes</taxon>
        <taxon>Agaricomycetidae</taxon>
        <taxon>Agaricales</taxon>
        <taxon>Agaricineae</taxon>
        <taxon>Hymenogastraceae</taxon>
        <taxon>Gymnopilus</taxon>
    </lineage>
</organism>
<dbReference type="SUPFAM" id="SSF53474">
    <property type="entry name" value="alpha/beta-Hydrolases"/>
    <property type="match status" value="1"/>
</dbReference>
<dbReference type="AlphaFoldDB" id="A0A409WT97"/>
<evidence type="ECO:0000313" key="4">
    <source>
        <dbReference type="EMBL" id="PPQ81699.1"/>
    </source>
</evidence>
<dbReference type="InterPro" id="IPR029058">
    <property type="entry name" value="AB_hydrolase_fold"/>
</dbReference>
<dbReference type="Pfam" id="PF00561">
    <property type="entry name" value="Abhydrolase_1"/>
    <property type="match status" value="1"/>
</dbReference>
<dbReference type="GO" id="GO:0016787">
    <property type="term" value="F:hydrolase activity"/>
    <property type="evidence" value="ECO:0007669"/>
    <property type="project" value="UniProtKB-KW"/>
</dbReference>
<dbReference type="InterPro" id="IPR000073">
    <property type="entry name" value="AB_hydrolase_1"/>
</dbReference>
<accession>A0A409WT97</accession>
<dbReference type="InParanoid" id="A0A409WT97"/>
<dbReference type="OrthoDB" id="408373at2759"/>
<protein>
    <recommendedName>
        <fullName evidence="3">AB hydrolase-1 domain-containing protein</fullName>
    </recommendedName>
</protein>
<comment type="caution">
    <text evidence="4">The sequence shown here is derived from an EMBL/GenBank/DDBJ whole genome shotgun (WGS) entry which is preliminary data.</text>
</comment>
<feature type="domain" description="AB hydrolase-1" evidence="3">
    <location>
        <begin position="40"/>
        <end position="117"/>
    </location>
</feature>
<dbReference type="Proteomes" id="UP000284706">
    <property type="component" value="Unassembled WGS sequence"/>
</dbReference>
<sequence length="337" mass="37989">MDPVNYKRLTTTRGFTYAYYLGKPSDEALAELDPNDPPLPALLFLHGFPTSSRLWKHQVAFFVQRGFVVIVPDLLGFGESSKPTEVESYRCSLVCQDIVEIIDTERLQDVIAIGHDLLRSKIVSRLGNFYPDRFKAYGFLVVPYCAPRPKSKIEFTSMITKKMCGFELCGHMVFYAEDGSDKLIESQLDSFFSVLFPCDPMVRTTHVAPMGALRSWLEHGKTTKMASYISPEDLDYWRTVITRDGIAAALCWHKGLVTGVNADDDKLIPLERYPVPKPVFFAAAIKDYISPAILGIATTNHHCRNATVRQFNEGHWLMLASSTEINTALLSWVMDCI</sequence>
<comment type="similarity">
    <text evidence="2">Belongs to the AB hydrolase superfamily. Epoxide hydrolase family.</text>
</comment>
<keyword evidence="1" id="KW-0378">Hydrolase</keyword>
<evidence type="ECO:0000256" key="2">
    <source>
        <dbReference type="ARBA" id="ARBA00038334"/>
    </source>
</evidence>
<evidence type="ECO:0000313" key="5">
    <source>
        <dbReference type="Proteomes" id="UP000284706"/>
    </source>
</evidence>
<dbReference type="PRINTS" id="PR00412">
    <property type="entry name" value="EPOXHYDRLASE"/>
</dbReference>
<keyword evidence="5" id="KW-1185">Reference proteome</keyword>
<reference evidence="4 5" key="1">
    <citation type="journal article" date="2018" name="Evol. Lett.">
        <title>Horizontal gene cluster transfer increased hallucinogenic mushroom diversity.</title>
        <authorList>
            <person name="Reynolds H.T."/>
            <person name="Vijayakumar V."/>
            <person name="Gluck-Thaler E."/>
            <person name="Korotkin H.B."/>
            <person name="Matheny P.B."/>
            <person name="Slot J.C."/>
        </authorList>
    </citation>
    <scope>NUCLEOTIDE SEQUENCE [LARGE SCALE GENOMIC DNA]</scope>
    <source>
        <strain evidence="4 5">SRW20</strain>
    </source>
</reference>